<keyword evidence="1" id="KW-0812">Transmembrane</keyword>
<dbReference type="Proteomes" id="UP001630127">
    <property type="component" value="Unassembled WGS sequence"/>
</dbReference>
<evidence type="ECO:0000256" key="1">
    <source>
        <dbReference type="SAM" id="Phobius"/>
    </source>
</evidence>
<evidence type="ECO:0000313" key="4">
    <source>
        <dbReference type="Proteomes" id="UP001630127"/>
    </source>
</evidence>
<feature type="chain" id="PRO_5044808159" evidence="2">
    <location>
        <begin position="24"/>
        <end position="87"/>
    </location>
</feature>
<feature type="transmembrane region" description="Helical" evidence="1">
    <location>
        <begin position="47"/>
        <end position="69"/>
    </location>
</feature>
<organism evidence="3 4">
    <name type="scientific">Cinchona calisaya</name>
    <dbReference type="NCBI Taxonomy" id="153742"/>
    <lineage>
        <taxon>Eukaryota</taxon>
        <taxon>Viridiplantae</taxon>
        <taxon>Streptophyta</taxon>
        <taxon>Embryophyta</taxon>
        <taxon>Tracheophyta</taxon>
        <taxon>Spermatophyta</taxon>
        <taxon>Magnoliopsida</taxon>
        <taxon>eudicotyledons</taxon>
        <taxon>Gunneridae</taxon>
        <taxon>Pentapetalae</taxon>
        <taxon>asterids</taxon>
        <taxon>lamiids</taxon>
        <taxon>Gentianales</taxon>
        <taxon>Rubiaceae</taxon>
        <taxon>Cinchonoideae</taxon>
        <taxon>Cinchoneae</taxon>
        <taxon>Cinchona</taxon>
    </lineage>
</organism>
<evidence type="ECO:0000256" key="2">
    <source>
        <dbReference type="SAM" id="SignalP"/>
    </source>
</evidence>
<keyword evidence="2" id="KW-0732">Signal</keyword>
<gene>
    <name evidence="3" type="ORF">ACH5RR_009530</name>
</gene>
<feature type="signal peptide" evidence="2">
    <location>
        <begin position="1"/>
        <end position="23"/>
    </location>
</feature>
<keyword evidence="1" id="KW-0472">Membrane</keyword>
<proteinExistence type="predicted"/>
<comment type="caution">
    <text evidence="3">The sequence shown here is derived from an EMBL/GenBank/DDBJ whole genome shotgun (WGS) entry which is preliminary data.</text>
</comment>
<dbReference type="EMBL" id="JBJUIK010000004">
    <property type="protein sequence ID" value="KAL3530208.1"/>
    <property type="molecule type" value="Genomic_DNA"/>
</dbReference>
<protein>
    <submittedName>
        <fullName evidence="3">Uncharacterized protein</fullName>
    </submittedName>
</protein>
<sequence length="87" mass="9471">MTLALMYVMAVVSLVATPDQVRGVATKVFIYSGAAIVHNVLTEKHFFNAICASFPLGFAAFLLVLGYVGRANILKIQAKKWNENLIA</sequence>
<name>A0ABD3AIF9_9GENT</name>
<dbReference type="AlphaFoldDB" id="A0ABD3AIF9"/>
<keyword evidence="1" id="KW-1133">Transmembrane helix</keyword>
<evidence type="ECO:0000313" key="3">
    <source>
        <dbReference type="EMBL" id="KAL3530208.1"/>
    </source>
</evidence>
<accession>A0ABD3AIF9</accession>
<reference evidence="3 4" key="1">
    <citation type="submission" date="2024-11" db="EMBL/GenBank/DDBJ databases">
        <title>A near-complete genome assembly of Cinchona calisaya.</title>
        <authorList>
            <person name="Lian D.C."/>
            <person name="Zhao X.W."/>
            <person name="Wei L."/>
        </authorList>
    </citation>
    <scope>NUCLEOTIDE SEQUENCE [LARGE SCALE GENOMIC DNA]</scope>
    <source>
        <tissue evidence="3">Nenye</tissue>
    </source>
</reference>
<keyword evidence="4" id="KW-1185">Reference proteome</keyword>